<dbReference type="Proteomes" id="UP001306592">
    <property type="component" value="Unassembled WGS sequence"/>
</dbReference>
<evidence type="ECO:0008006" key="3">
    <source>
        <dbReference type="Google" id="ProtNLM"/>
    </source>
</evidence>
<dbReference type="EMBL" id="JBANEI010000037">
    <property type="protein sequence ID" value="MEI2684653.1"/>
    <property type="molecule type" value="Genomic_DNA"/>
</dbReference>
<evidence type="ECO:0000313" key="2">
    <source>
        <dbReference type="Proteomes" id="UP001306592"/>
    </source>
</evidence>
<name>A0ABU8DPI4_ERWAP</name>
<reference evidence="1 2" key="1">
    <citation type="submission" date="2024-02" db="EMBL/GenBank/DDBJ databases">
        <title>First report Erwinia aphidicola in onion in Chile.</title>
        <authorList>
            <person name="Valenzuela M."/>
            <person name="Pena M."/>
            <person name="Dutta B."/>
        </authorList>
    </citation>
    <scope>NUCLEOTIDE SEQUENCE [LARGE SCALE GENOMIC DNA]</scope>
    <source>
        <strain evidence="1 2">QCJ3A</strain>
    </source>
</reference>
<sequence length="73" mass="8191">MNYAGIESVRTDVAELVIRMDELRMRMNALGAHSHLNDLPAAELMARQAVTRINALFLNAYLEILALNACFKD</sequence>
<gene>
    <name evidence="1" type="ORF">V8N49_23865</name>
</gene>
<keyword evidence="2" id="KW-1185">Reference proteome</keyword>
<evidence type="ECO:0000313" key="1">
    <source>
        <dbReference type="EMBL" id="MEI2684653.1"/>
    </source>
</evidence>
<proteinExistence type="predicted"/>
<comment type="caution">
    <text evidence="1">The sequence shown here is derived from an EMBL/GenBank/DDBJ whole genome shotgun (WGS) entry which is preliminary data.</text>
</comment>
<protein>
    <recommendedName>
        <fullName evidence="3">Cytoplasmic protein</fullName>
    </recommendedName>
</protein>
<organism evidence="1 2">
    <name type="scientific">Erwinia aphidicola</name>
    <dbReference type="NCBI Taxonomy" id="68334"/>
    <lineage>
        <taxon>Bacteria</taxon>
        <taxon>Pseudomonadati</taxon>
        <taxon>Pseudomonadota</taxon>
        <taxon>Gammaproteobacteria</taxon>
        <taxon>Enterobacterales</taxon>
        <taxon>Erwiniaceae</taxon>
        <taxon>Erwinia</taxon>
    </lineage>
</organism>
<dbReference type="RefSeq" id="WP_336204499.1">
    <property type="nucleotide sequence ID" value="NZ_JBANEI010000037.1"/>
</dbReference>
<accession>A0ABU8DPI4</accession>